<evidence type="ECO:0000313" key="8">
    <source>
        <dbReference type="Proteomes" id="UP000287243"/>
    </source>
</evidence>
<evidence type="ECO:0000313" key="7">
    <source>
        <dbReference type="EMBL" id="QAT17934.1"/>
    </source>
</evidence>
<dbReference type="PANTHER" id="PTHR43833">
    <property type="entry name" value="POTASSIUM CHANNEL PROTEIN 2-RELATED-RELATED"/>
    <property type="match status" value="1"/>
</dbReference>
<dbReference type="PANTHER" id="PTHR43833:SF8">
    <property type="entry name" value="TRK SYSTEM POTASSIUM UPTAKE PROTEIN TRKA"/>
    <property type="match status" value="1"/>
</dbReference>
<dbReference type="InterPro" id="IPR003148">
    <property type="entry name" value="RCK_N"/>
</dbReference>
<dbReference type="Pfam" id="PF02254">
    <property type="entry name" value="TrkA_N"/>
    <property type="match status" value="1"/>
</dbReference>
<dbReference type="Gene3D" id="3.30.70.1450">
    <property type="entry name" value="Regulator of K+ conductance, C-terminal domain"/>
    <property type="match status" value="1"/>
</dbReference>
<dbReference type="KEGG" id="vai:BU251_09460"/>
<dbReference type="SUPFAM" id="SSF51735">
    <property type="entry name" value="NAD(P)-binding Rossmann-fold domains"/>
    <property type="match status" value="1"/>
</dbReference>
<reference evidence="7 8" key="1">
    <citation type="submission" date="2017-01" db="EMBL/GenBank/DDBJ databases">
        <title>First insights into the biology of 'candidatus Vampirococcus archaeovorus'.</title>
        <authorList>
            <person name="Kizina J."/>
            <person name="Jordan S."/>
            <person name="Stueber K."/>
            <person name="Reinhardt R."/>
            <person name="Harder J."/>
        </authorList>
    </citation>
    <scope>NUCLEOTIDE SEQUENCE [LARGE SCALE GENOMIC DNA]</scope>
    <source>
        <strain evidence="7 8">LiM</strain>
    </source>
</reference>
<dbReference type="SUPFAM" id="SSF116726">
    <property type="entry name" value="TrkA C-terminal domain-like"/>
    <property type="match status" value="1"/>
</dbReference>
<organism evidence="7 8">
    <name type="scientific">Velamenicoccus archaeovorus</name>
    <dbReference type="NCBI Taxonomy" id="1930593"/>
    <lineage>
        <taxon>Bacteria</taxon>
        <taxon>Pseudomonadati</taxon>
        <taxon>Candidatus Omnitrophota</taxon>
        <taxon>Candidatus Velamenicoccus</taxon>
    </lineage>
</organism>
<dbReference type="EMBL" id="CP019384">
    <property type="protein sequence ID" value="QAT17934.1"/>
    <property type="molecule type" value="Genomic_DNA"/>
</dbReference>
<sequence length="222" mass="24233">MYVVIVGCGRVGAQVATLLSDEGHNVVVVDKKLEAFNKLGPSFNGLTIVGNGFELDVLRQSGIDRADAFCSLTNGDNTNIMASQVAKKIFKVKRVIARVYDSARAHIYETLGLEVLSGTVLFASMIRDKLMDKRLSSFLIETGDLGVIELDVDDKTAGKVVSDITLPNEFLVCTIVKRCDQHGRDILMPLPDTHIDKGDRIYGIVRTGSIDKVKKMFGADQA</sequence>
<dbReference type="InterPro" id="IPR036721">
    <property type="entry name" value="RCK_C_sf"/>
</dbReference>
<keyword evidence="4" id="KW-0520">NAD</keyword>
<dbReference type="InterPro" id="IPR036291">
    <property type="entry name" value="NAD(P)-bd_dom_sf"/>
</dbReference>
<evidence type="ECO:0000256" key="2">
    <source>
        <dbReference type="ARBA" id="ARBA00022538"/>
    </source>
</evidence>
<keyword evidence="2" id="KW-0813">Transport</keyword>
<name>A0A410P7J1_VELA1</name>
<dbReference type="InterPro" id="IPR006037">
    <property type="entry name" value="RCK_C"/>
</dbReference>
<dbReference type="GO" id="GO:0005886">
    <property type="term" value="C:plasma membrane"/>
    <property type="evidence" value="ECO:0007669"/>
    <property type="project" value="InterPro"/>
</dbReference>
<keyword evidence="2" id="KW-0633">Potassium transport</keyword>
<proteinExistence type="predicted"/>
<dbReference type="GO" id="GO:0015079">
    <property type="term" value="F:potassium ion transmembrane transporter activity"/>
    <property type="evidence" value="ECO:0007669"/>
    <property type="project" value="InterPro"/>
</dbReference>
<dbReference type="Proteomes" id="UP000287243">
    <property type="component" value="Chromosome"/>
</dbReference>
<keyword evidence="8" id="KW-1185">Reference proteome</keyword>
<evidence type="ECO:0000256" key="3">
    <source>
        <dbReference type="ARBA" id="ARBA00022958"/>
    </source>
</evidence>
<dbReference type="Gene3D" id="3.40.50.720">
    <property type="entry name" value="NAD(P)-binding Rossmann-like Domain"/>
    <property type="match status" value="1"/>
</dbReference>
<dbReference type="InterPro" id="IPR050721">
    <property type="entry name" value="Trk_Ktr_HKT_K-transport"/>
</dbReference>
<dbReference type="OrthoDB" id="3208998at2"/>
<dbReference type="InterPro" id="IPR006036">
    <property type="entry name" value="K_uptake_TrkA"/>
</dbReference>
<gene>
    <name evidence="7" type="ORF">BU251_09460</name>
</gene>
<dbReference type="AlphaFoldDB" id="A0A410P7J1"/>
<dbReference type="RefSeq" id="WP_128700898.1">
    <property type="nucleotide sequence ID" value="NZ_CP019384.1"/>
</dbReference>
<evidence type="ECO:0000259" key="5">
    <source>
        <dbReference type="PROSITE" id="PS51201"/>
    </source>
</evidence>
<accession>A0A410P7J1</accession>
<evidence type="ECO:0000256" key="4">
    <source>
        <dbReference type="ARBA" id="ARBA00023027"/>
    </source>
</evidence>
<feature type="domain" description="RCK C-terminal" evidence="6">
    <location>
        <begin position="133"/>
        <end position="219"/>
    </location>
</feature>
<dbReference type="PROSITE" id="PS51202">
    <property type="entry name" value="RCK_C"/>
    <property type="match status" value="1"/>
</dbReference>
<evidence type="ECO:0000259" key="6">
    <source>
        <dbReference type="PROSITE" id="PS51202"/>
    </source>
</evidence>
<keyword evidence="2" id="KW-0406">Ion transport</keyword>
<dbReference type="PRINTS" id="PR00335">
    <property type="entry name" value="KUPTAKETRKA"/>
</dbReference>
<evidence type="ECO:0000256" key="1">
    <source>
        <dbReference type="ARBA" id="ARBA00017378"/>
    </source>
</evidence>
<dbReference type="PROSITE" id="PS51201">
    <property type="entry name" value="RCK_N"/>
    <property type="match status" value="1"/>
</dbReference>
<keyword evidence="3" id="KW-0630">Potassium</keyword>
<protein>
    <recommendedName>
        <fullName evidence="1">Trk system potassium uptake protein TrkA</fullName>
    </recommendedName>
</protein>
<feature type="domain" description="RCK N-terminal" evidence="5">
    <location>
        <begin position="1"/>
        <end position="117"/>
    </location>
</feature>